<accession>A0A9D2I005</accession>
<name>A0A9D2I005_9LACT</name>
<comment type="caution">
    <text evidence="1">The sequence shown here is derived from an EMBL/GenBank/DDBJ whole genome shotgun (WGS) entry which is preliminary data.</text>
</comment>
<reference evidence="1" key="1">
    <citation type="journal article" date="2021" name="PeerJ">
        <title>Extensive microbial diversity within the chicken gut microbiome revealed by metagenomics and culture.</title>
        <authorList>
            <person name="Gilroy R."/>
            <person name="Ravi A."/>
            <person name="Getino M."/>
            <person name="Pursley I."/>
            <person name="Horton D.L."/>
            <person name="Alikhan N.F."/>
            <person name="Baker D."/>
            <person name="Gharbi K."/>
            <person name="Hall N."/>
            <person name="Watson M."/>
            <person name="Adriaenssens E.M."/>
            <person name="Foster-Nyarko E."/>
            <person name="Jarju S."/>
            <person name="Secka A."/>
            <person name="Antonio M."/>
            <person name="Oren A."/>
            <person name="Chaudhuri R.R."/>
            <person name="La Ragione R."/>
            <person name="Hildebrand F."/>
            <person name="Pallen M.J."/>
        </authorList>
    </citation>
    <scope>NUCLEOTIDE SEQUENCE</scope>
    <source>
        <strain evidence="1">CHK171-505</strain>
    </source>
</reference>
<evidence type="ECO:0000313" key="2">
    <source>
        <dbReference type="Proteomes" id="UP000886856"/>
    </source>
</evidence>
<organism evidence="1 2">
    <name type="scientific">Candidatus Jeotgalibaca merdavium</name>
    <dbReference type="NCBI Taxonomy" id="2838627"/>
    <lineage>
        <taxon>Bacteria</taxon>
        <taxon>Bacillati</taxon>
        <taxon>Bacillota</taxon>
        <taxon>Bacilli</taxon>
        <taxon>Lactobacillales</taxon>
        <taxon>Carnobacteriaceae</taxon>
        <taxon>Jeotgalibaca</taxon>
    </lineage>
</organism>
<protein>
    <submittedName>
        <fullName evidence="1">Uncharacterized protein</fullName>
    </submittedName>
</protein>
<evidence type="ECO:0000313" key="1">
    <source>
        <dbReference type="EMBL" id="HJA89747.1"/>
    </source>
</evidence>
<dbReference type="Proteomes" id="UP000886856">
    <property type="component" value="Unassembled WGS sequence"/>
</dbReference>
<dbReference type="EMBL" id="DWYW01000060">
    <property type="protein sequence ID" value="HJA89747.1"/>
    <property type="molecule type" value="Genomic_DNA"/>
</dbReference>
<reference evidence="1" key="2">
    <citation type="submission" date="2021-04" db="EMBL/GenBank/DDBJ databases">
        <authorList>
            <person name="Gilroy R."/>
        </authorList>
    </citation>
    <scope>NUCLEOTIDE SEQUENCE</scope>
    <source>
        <strain evidence="1">CHK171-505</strain>
    </source>
</reference>
<proteinExistence type="predicted"/>
<gene>
    <name evidence="1" type="ORF">H9948_03045</name>
</gene>
<sequence length="64" mass="7826">MIESVKYTLESTIDNSERELFQIDDDLNRMERELNELSIYRFNLVKNIEEHKRVLLDLYFKEEG</sequence>
<dbReference type="AlphaFoldDB" id="A0A9D2I005"/>